<name>A0ABR6NWX2_9DEIO</name>
<organism evidence="1 2">
    <name type="scientific">Deinococcus radiopugnans ATCC 19172</name>
    <dbReference type="NCBI Taxonomy" id="585398"/>
    <lineage>
        <taxon>Bacteria</taxon>
        <taxon>Thermotogati</taxon>
        <taxon>Deinococcota</taxon>
        <taxon>Deinococci</taxon>
        <taxon>Deinococcales</taxon>
        <taxon>Deinococcaceae</taxon>
        <taxon>Deinococcus</taxon>
    </lineage>
</organism>
<dbReference type="Proteomes" id="UP000629870">
    <property type="component" value="Unassembled WGS sequence"/>
</dbReference>
<proteinExistence type="predicted"/>
<reference evidence="1 2" key="1">
    <citation type="submission" date="2020-08" db="EMBL/GenBank/DDBJ databases">
        <title>Genomic Encyclopedia of Type Strains, Phase IV (KMG-IV): sequencing the most valuable type-strain genomes for metagenomic binning, comparative biology and taxonomic classification.</title>
        <authorList>
            <person name="Goeker M."/>
        </authorList>
    </citation>
    <scope>NUCLEOTIDE SEQUENCE [LARGE SCALE GENOMIC DNA]</scope>
    <source>
        <strain evidence="1 2">DSM 12027</strain>
    </source>
</reference>
<accession>A0ABR6NWX2</accession>
<dbReference type="EMBL" id="JACHEW010000033">
    <property type="protein sequence ID" value="MBB6018542.1"/>
    <property type="molecule type" value="Genomic_DNA"/>
</dbReference>
<evidence type="ECO:0000313" key="1">
    <source>
        <dbReference type="EMBL" id="MBB6018542.1"/>
    </source>
</evidence>
<sequence length="39" mass="4442">MNGRWKTRTVLEGLNAGIPRSCRKAFVLGALAFVPLRWR</sequence>
<keyword evidence="2" id="KW-1185">Reference proteome</keyword>
<protein>
    <submittedName>
        <fullName evidence="1">Uncharacterized protein</fullName>
    </submittedName>
</protein>
<gene>
    <name evidence="1" type="ORF">HNQ04_003823</name>
</gene>
<comment type="caution">
    <text evidence="1">The sequence shown here is derived from an EMBL/GenBank/DDBJ whole genome shotgun (WGS) entry which is preliminary data.</text>
</comment>
<evidence type="ECO:0000313" key="2">
    <source>
        <dbReference type="Proteomes" id="UP000629870"/>
    </source>
</evidence>